<dbReference type="PROSITE" id="PS50110">
    <property type="entry name" value="RESPONSE_REGULATORY"/>
    <property type="match status" value="1"/>
</dbReference>
<dbReference type="GO" id="GO:0003677">
    <property type="term" value="F:DNA binding"/>
    <property type="evidence" value="ECO:0007669"/>
    <property type="project" value="UniProtKB-KW"/>
</dbReference>
<gene>
    <name evidence="4" type="ORF">AAFH49_00480</name>
</gene>
<dbReference type="EMBL" id="JBCEVZ010000001">
    <property type="protein sequence ID" value="MEL5992661.1"/>
    <property type="molecule type" value="Genomic_DNA"/>
</dbReference>
<dbReference type="RefSeq" id="WP_342295166.1">
    <property type="nucleotide sequence ID" value="NZ_JBCEVZ010000001.1"/>
</dbReference>
<accession>A0ABU9LR97</accession>
<dbReference type="PROSITE" id="PS50930">
    <property type="entry name" value="HTH_LYTTR"/>
    <property type="match status" value="1"/>
</dbReference>
<dbReference type="SUPFAM" id="SSF52172">
    <property type="entry name" value="CheY-like"/>
    <property type="match status" value="1"/>
</dbReference>
<evidence type="ECO:0000313" key="4">
    <source>
        <dbReference type="EMBL" id="MEL5992661.1"/>
    </source>
</evidence>
<dbReference type="Gene3D" id="2.40.50.1020">
    <property type="entry name" value="LytTr DNA-binding domain"/>
    <property type="match status" value="1"/>
</dbReference>
<dbReference type="Pfam" id="PF04397">
    <property type="entry name" value="LytTR"/>
    <property type="match status" value="1"/>
</dbReference>
<name>A0ABU9LR97_9BACT</name>
<dbReference type="InterPro" id="IPR011006">
    <property type="entry name" value="CheY-like_superfamily"/>
</dbReference>
<dbReference type="PANTHER" id="PTHR37299">
    <property type="entry name" value="TRANSCRIPTIONAL REGULATOR-RELATED"/>
    <property type="match status" value="1"/>
</dbReference>
<dbReference type="InterPro" id="IPR001789">
    <property type="entry name" value="Sig_transdc_resp-reg_receiver"/>
</dbReference>
<evidence type="ECO:0000313" key="5">
    <source>
        <dbReference type="Proteomes" id="UP001479606"/>
    </source>
</evidence>
<dbReference type="InterPro" id="IPR046947">
    <property type="entry name" value="LytR-like"/>
</dbReference>
<feature type="domain" description="Response regulatory" evidence="2">
    <location>
        <begin position="8"/>
        <end position="121"/>
    </location>
</feature>
<proteinExistence type="predicted"/>
<feature type="domain" description="HTH LytTR-type" evidence="3">
    <location>
        <begin position="139"/>
        <end position="238"/>
    </location>
</feature>
<dbReference type="Gene3D" id="3.40.50.2300">
    <property type="match status" value="1"/>
</dbReference>
<keyword evidence="4" id="KW-0238">DNA-binding</keyword>
<dbReference type="SMART" id="SM00448">
    <property type="entry name" value="REC"/>
    <property type="match status" value="1"/>
</dbReference>
<dbReference type="InterPro" id="IPR007492">
    <property type="entry name" value="LytTR_DNA-bd_dom"/>
</dbReference>
<feature type="modified residue" description="4-aspartylphosphate" evidence="1">
    <location>
        <position position="60"/>
    </location>
</feature>
<comment type="caution">
    <text evidence="4">The sequence shown here is derived from an EMBL/GenBank/DDBJ whole genome shotgun (WGS) entry which is preliminary data.</text>
</comment>
<evidence type="ECO:0000256" key="1">
    <source>
        <dbReference type="PROSITE-ProRule" id="PRU00169"/>
    </source>
</evidence>
<dbReference type="PANTHER" id="PTHR37299:SF1">
    <property type="entry name" value="STAGE 0 SPORULATION PROTEIN A HOMOLOG"/>
    <property type="match status" value="1"/>
</dbReference>
<sequence>MPDLLPLTCVIVDDNEMSRLALEHFVALTPGLELAATLPDGLTALQFLQTHPPIDLLLLDIEMPNLTGLELIRILSQPLPAIVLVTSHHNFAAEAFELPVADYLVKPVDYARFLQAVKQVRALRPRPAPALPLRMENSNVFARVNGKLVRINFDDVYYIEAMSTYSVLVTATHKHIVHVTLKNLEERLPFSHFVRVHRSYIVNTRRIDAIDDHQLTLGPYTVPVGKLHKAELMRRLAPL</sequence>
<keyword evidence="5" id="KW-1185">Reference proteome</keyword>
<evidence type="ECO:0000259" key="3">
    <source>
        <dbReference type="PROSITE" id="PS50930"/>
    </source>
</evidence>
<dbReference type="SMART" id="SM00850">
    <property type="entry name" value="LytTR"/>
    <property type="match status" value="1"/>
</dbReference>
<keyword evidence="1" id="KW-0597">Phosphoprotein</keyword>
<evidence type="ECO:0000259" key="2">
    <source>
        <dbReference type="PROSITE" id="PS50110"/>
    </source>
</evidence>
<organism evidence="4 5">
    <name type="scientific">Hymenobacter segetis</name>
    <dbReference type="NCBI Taxonomy" id="2025509"/>
    <lineage>
        <taxon>Bacteria</taxon>
        <taxon>Pseudomonadati</taxon>
        <taxon>Bacteroidota</taxon>
        <taxon>Cytophagia</taxon>
        <taxon>Cytophagales</taxon>
        <taxon>Hymenobacteraceae</taxon>
        <taxon>Hymenobacter</taxon>
    </lineage>
</organism>
<reference evidence="4 5" key="1">
    <citation type="journal article" date="2018" name="Arch. Microbiol.">
        <title>Hymenobacter segetis sp. nov., isolated from soil.</title>
        <authorList>
            <person name="Ten L.N."/>
            <person name="Lim S.J."/>
            <person name="Kim B.O."/>
            <person name="Kang I.K."/>
            <person name="Jung H.Y."/>
        </authorList>
    </citation>
    <scope>NUCLEOTIDE SEQUENCE [LARGE SCALE GENOMIC DNA]</scope>
    <source>
        <strain evidence="4 5">S7-3-11</strain>
    </source>
</reference>
<protein>
    <submittedName>
        <fullName evidence="4">LytTR family DNA-binding domain-containing protein</fullName>
    </submittedName>
</protein>
<dbReference type="Proteomes" id="UP001479606">
    <property type="component" value="Unassembled WGS sequence"/>
</dbReference>
<dbReference type="Pfam" id="PF00072">
    <property type="entry name" value="Response_reg"/>
    <property type="match status" value="1"/>
</dbReference>